<feature type="modified residue" description="4-aspartylphosphate" evidence="3">
    <location>
        <position position="59"/>
    </location>
</feature>
<dbReference type="InterPro" id="IPR000792">
    <property type="entry name" value="Tscrpt_reg_LuxR_C"/>
</dbReference>
<dbReference type="Pfam" id="PF00196">
    <property type="entry name" value="GerE"/>
    <property type="match status" value="1"/>
</dbReference>
<sequence length="250" mass="27744">MIRLLLVEDQEIVRRGLKTLLQRKPDFQVVGEAGNGQEAIAILQSLYGTPLQPDVVLMDIRMPVMDGVEATQQICQQFPEVKVLVLTTFDDARYITEALRVGAKGYVLKDTPSKELADMVRSIHRGYTQFGPGILEKMIAVAPEPEDDGTPQPEPQSQPQPQPQSQDTVPQPLELPPGFTELTSREREVLCLIVAGRSNKEIAQQLCVTEGTARNHISHILTRLNVRDRTQAAVVASTFLSWLENPEAIS</sequence>
<keyword evidence="2 7" id="KW-0238">DNA-binding</keyword>
<dbReference type="InterPro" id="IPR058245">
    <property type="entry name" value="NreC/VraR/RcsB-like_REC"/>
</dbReference>
<gene>
    <name evidence="7" type="ORF">C7B82_03290</name>
</gene>
<evidence type="ECO:0000313" key="8">
    <source>
        <dbReference type="Proteomes" id="UP000239576"/>
    </source>
</evidence>
<reference evidence="7 8" key="2">
    <citation type="submission" date="2018-03" db="EMBL/GenBank/DDBJ databases">
        <title>The ancient ancestry and fast evolution of plastids.</title>
        <authorList>
            <person name="Moore K.R."/>
            <person name="Magnabosco C."/>
            <person name="Momper L."/>
            <person name="Gold D.A."/>
            <person name="Bosak T."/>
            <person name="Fournier G.P."/>
        </authorList>
    </citation>
    <scope>NUCLEOTIDE SEQUENCE [LARGE SCALE GENOMIC DNA]</scope>
    <source>
        <strain evidence="7 8">ULC18</strain>
    </source>
</reference>
<dbReference type="PROSITE" id="PS50110">
    <property type="entry name" value="RESPONSE_REGULATORY"/>
    <property type="match status" value="1"/>
</dbReference>
<organism evidence="7 8">
    <name type="scientific">Stenomitos frigidus ULC18</name>
    <dbReference type="NCBI Taxonomy" id="2107698"/>
    <lineage>
        <taxon>Bacteria</taxon>
        <taxon>Bacillati</taxon>
        <taxon>Cyanobacteriota</taxon>
        <taxon>Cyanophyceae</taxon>
        <taxon>Leptolyngbyales</taxon>
        <taxon>Leptolyngbyaceae</taxon>
        <taxon>Stenomitos</taxon>
    </lineage>
</organism>
<dbReference type="SUPFAM" id="SSF52172">
    <property type="entry name" value="CheY-like"/>
    <property type="match status" value="1"/>
</dbReference>
<protein>
    <submittedName>
        <fullName evidence="7">DNA-binding response regulator</fullName>
    </submittedName>
</protein>
<evidence type="ECO:0000256" key="4">
    <source>
        <dbReference type="SAM" id="MobiDB-lite"/>
    </source>
</evidence>
<dbReference type="SUPFAM" id="SSF46894">
    <property type="entry name" value="C-terminal effector domain of the bipartite response regulators"/>
    <property type="match status" value="1"/>
</dbReference>
<dbReference type="PANTHER" id="PTHR43214">
    <property type="entry name" value="TWO-COMPONENT RESPONSE REGULATOR"/>
    <property type="match status" value="1"/>
</dbReference>
<feature type="domain" description="HTH luxR-type" evidence="5">
    <location>
        <begin position="175"/>
        <end position="240"/>
    </location>
</feature>
<dbReference type="Pfam" id="PF00072">
    <property type="entry name" value="Response_reg"/>
    <property type="match status" value="1"/>
</dbReference>
<feature type="region of interest" description="Disordered" evidence="4">
    <location>
        <begin position="144"/>
        <end position="179"/>
    </location>
</feature>
<feature type="domain" description="Response regulatory" evidence="6">
    <location>
        <begin position="3"/>
        <end position="124"/>
    </location>
</feature>
<comment type="caution">
    <text evidence="7">The sequence shown here is derived from an EMBL/GenBank/DDBJ whole genome shotgun (WGS) entry which is preliminary data.</text>
</comment>
<evidence type="ECO:0000256" key="2">
    <source>
        <dbReference type="ARBA" id="ARBA00023125"/>
    </source>
</evidence>
<proteinExistence type="predicted"/>
<dbReference type="GO" id="GO:0000160">
    <property type="term" value="P:phosphorelay signal transduction system"/>
    <property type="evidence" value="ECO:0007669"/>
    <property type="project" value="InterPro"/>
</dbReference>
<dbReference type="EMBL" id="PVWK01000015">
    <property type="protein sequence ID" value="PSB34130.1"/>
    <property type="molecule type" value="Genomic_DNA"/>
</dbReference>
<name>A0A2T1EN06_9CYAN</name>
<evidence type="ECO:0000313" key="7">
    <source>
        <dbReference type="EMBL" id="PSB34130.1"/>
    </source>
</evidence>
<evidence type="ECO:0000259" key="6">
    <source>
        <dbReference type="PROSITE" id="PS50110"/>
    </source>
</evidence>
<feature type="compositionally biased region" description="Low complexity" evidence="4">
    <location>
        <begin position="163"/>
        <end position="172"/>
    </location>
</feature>
<dbReference type="GO" id="GO:0006355">
    <property type="term" value="P:regulation of DNA-templated transcription"/>
    <property type="evidence" value="ECO:0007669"/>
    <property type="project" value="InterPro"/>
</dbReference>
<dbReference type="OrthoDB" id="509129at2"/>
<dbReference type="RefSeq" id="WP_106254891.1">
    <property type="nucleotide sequence ID" value="NZ_CAWNSW010000037.1"/>
</dbReference>
<keyword evidence="8" id="KW-1185">Reference proteome</keyword>
<dbReference type="InterPro" id="IPR001789">
    <property type="entry name" value="Sig_transdc_resp-reg_receiver"/>
</dbReference>
<reference evidence="8" key="1">
    <citation type="submission" date="2018-02" db="EMBL/GenBank/DDBJ databases">
        <authorList>
            <person name="Moore K."/>
            <person name="Momper L."/>
        </authorList>
    </citation>
    <scope>NUCLEOTIDE SEQUENCE [LARGE SCALE GENOMIC DNA]</scope>
    <source>
        <strain evidence="8">ULC18</strain>
    </source>
</reference>
<dbReference type="SMART" id="SM00448">
    <property type="entry name" value="REC"/>
    <property type="match status" value="1"/>
</dbReference>
<evidence type="ECO:0000256" key="3">
    <source>
        <dbReference type="PROSITE-ProRule" id="PRU00169"/>
    </source>
</evidence>
<accession>A0A2T1EN06</accession>
<dbReference type="PROSITE" id="PS50043">
    <property type="entry name" value="HTH_LUXR_2"/>
    <property type="match status" value="1"/>
</dbReference>
<dbReference type="PANTHER" id="PTHR43214:SF43">
    <property type="entry name" value="TWO-COMPONENT RESPONSE REGULATOR"/>
    <property type="match status" value="1"/>
</dbReference>
<dbReference type="CDD" id="cd06170">
    <property type="entry name" value="LuxR_C_like"/>
    <property type="match status" value="1"/>
</dbReference>
<dbReference type="SMART" id="SM00421">
    <property type="entry name" value="HTH_LUXR"/>
    <property type="match status" value="1"/>
</dbReference>
<evidence type="ECO:0000256" key="1">
    <source>
        <dbReference type="ARBA" id="ARBA00022553"/>
    </source>
</evidence>
<dbReference type="GO" id="GO:0003677">
    <property type="term" value="F:DNA binding"/>
    <property type="evidence" value="ECO:0007669"/>
    <property type="project" value="UniProtKB-KW"/>
</dbReference>
<dbReference type="AlphaFoldDB" id="A0A2T1EN06"/>
<feature type="compositionally biased region" description="Pro residues" evidence="4">
    <location>
        <begin position="152"/>
        <end position="162"/>
    </location>
</feature>
<dbReference type="InterPro" id="IPR016032">
    <property type="entry name" value="Sig_transdc_resp-reg_C-effctor"/>
</dbReference>
<dbReference type="InterPro" id="IPR039420">
    <property type="entry name" value="WalR-like"/>
</dbReference>
<dbReference type="PRINTS" id="PR00038">
    <property type="entry name" value="HTHLUXR"/>
</dbReference>
<keyword evidence="1 3" id="KW-0597">Phosphoprotein</keyword>
<dbReference type="Gene3D" id="3.40.50.2300">
    <property type="match status" value="1"/>
</dbReference>
<dbReference type="CDD" id="cd17535">
    <property type="entry name" value="REC_NarL-like"/>
    <property type="match status" value="1"/>
</dbReference>
<evidence type="ECO:0000259" key="5">
    <source>
        <dbReference type="PROSITE" id="PS50043"/>
    </source>
</evidence>
<dbReference type="InterPro" id="IPR011006">
    <property type="entry name" value="CheY-like_superfamily"/>
</dbReference>
<dbReference type="Proteomes" id="UP000239576">
    <property type="component" value="Unassembled WGS sequence"/>
</dbReference>